<protein>
    <recommendedName>
        <fullName evidence="4">Zn(2)-C6 fungal-type domain-containing protein</fullName>
    </recommendedName>
</protein>
<feature type="region of interest" description="Disordered" evidence="3">
    <location>
        <begin position="499"/>
        <end position="561"/>
    </location>
</feature>
<dbReference type="InterPro" id="IPR036864">
    <property type="entry name" value="Zn2-C6_fun-type_DNA-bd_sf"/>
</dbReference>
<dbReference type="Gene3D" id="4.10.240.10">
    <property type="entry name" value="Zn(2)-C6 fungal-type DNA-binding domain"/>
    <property type="match status" value="1"/>
</dbReference>
<dbReference type="SUPFAM" id="SSF57701">
    <property type="entry name" value="Zn2/Cys6 DNA-binding domain"/>
    <property type="match status" value="1"/>
</dbReference>
<dbReference type="InterPro" id="IPR053230">
    <property type="entry name" value="Trans_reg_galc"/>
</dbReference>
<reference evidence="5 6" key="1">
    <citation type="submission" date="2024-09" db="EMBL/GenBank/DDBJ databases">
        <title>Rethinking Asexuality: The Enigmatic Case of Functional Sexual Genes in Lepraria (Stereocaulaceae).</title>
        <authorList>
            <person name="Doellman M."/>
            <person name="Sun Y."/>
            <person name="Barcenas-Pena A."/>
            <person name="Lumbsch H.T."/>
            <person name="Grewe F."/>
        </authorList>
    </citation>
    <scope>NUCLEOTIDE SEQUENCE [LARGE SCALE GENOMIC DNA]</scope>
    <source>
        <strain evidence="5 6">Grewe 0041</strain>
    </source>
</reference>
<dbReference type="SMART" id="SM00906">
    <property type="entry name" value="Fungal_trans"/>
    <property type="match status" value="1"/>
</dbReference>
<dbReference type="Proteomes" id="UP001590951">
    <property type="component" value="Unassembled WGS sequence"/>
</dbReference>
<feature type="compositionally biased region" description="Basic residues" evidence="3">
    <location>
        <begin position="1"/>
        <end position="11"/>
    </location>
</feature>
<organism evidence="5 6">
    <name type="scientific">Lepraria finkii</name>
    <dbReference type="NCBI Taxonomy" id="1340010"/>
    <lineage>
        <taxon>Eukaryota</taxon>
        <taxon>Fungi</taxon>
        <taxon>Dikarya</taxon>
        <taxon>Ascomycota</taxon>
        <taxon>Pezizomycotina</taxon>
        <taxon>Lecanoromycetes</taxon>
        <taxon>OSLEUM clade</taxon>
        <taxon>Lecanoromycetidae</taxon>
        <taxon>Lecanorales</taxon>
        <taxon>Lecanorineae</taxon>
        <taxon>Stereocaulaceae</taxon>
        <taxon>Lepraria</taxon>
    </lineage>
</organism>
<dbReference type="SMART" id="SM00066">
    <property type="entry name" value="GAL4"/>
    <property type="match status" value="1"/>
</dbReference>
<proteinExistence type="predicted"/>
<feature type="compositionally biased region" description="Low complexity" evidence="3">
    <location>
        <begin position="525"/>
        <end position="535"/>
    </location>
</feature>
<feature type="domain" description="Zn(2)-C6 fungal-type" evidence="4">
    <location>
        <begin position="91"/>
        <end position="121"/>
    </location>
</feature>
<dbReference type="InterPro" id="IPR001138">
    <property type="entry name" value="Zn2Cys6_DnaBD"/>
</dbReference>
<dbReference type="PANTHER" id="PTHR47654">
    <property type="entry name" value="ZN(II)2CYS6 TRANSCRIPTION FACTOR (EUROFUNG)-RELATED"/>
    <property type="match status" value="1"/>
</dbReference>
<name>A0ABR4BBA8_9LECA</name>
<dbReference type="PANTHER" id="PTHR47654:SF5">
    <property type="entry name" value="TRANSCRIPTION FACTOR DOMAIN-CONTAINING PROTEIN"/>
    <property type="match status" value="1"/>
</dbReference>
<dbReference type="PROSITE" id="PS50048">
    <property type="entry name" value="ZN2_CY6_FUNGAL_2"/>
    <property type="match status" value="1"/>
</dbReference>
<feature type="region of interest" description="Disordered" evidence="3">
    <location>
        <begin position="1"/>
        <end position="86"/>
    </location>
</feature>
<comment type="caution">
    <text evidence="5">The sequence shown here is derived from an EMBL/GenBank/DDBJ whole genome shotgun (WGS) entry which is preliminary data.</text>
</comment>
<evidence type="ECO:0000313" key="5">
    <source>
        <dbReference type="EMBL" id="KAL2055100.1"/>
    </source>
</evidence>
<dbReference type="Pfam" id="PF04082">
    <property type="entry name" value="Fungal_trans"/>
    <property type="match status" value="1"/>
</dbReference>
<accession>A0ABR4BBA8</accession>
<dbReference type="CDD" id="cd00067">
    <property type="entry name" value="GAL4"/>
    <property type="match status" value="1"/>
</dbReference>
<keyword evidence="6" id="KW-1185">Reference proteome</keyword>
<sequence length="888" mass="99818">MKRHGSHKAGKQKAPAPTSDSSSQYTQTPASLSLAIDPNLAPSVPTPLHRSMGSHRQPAPKVAIPRLRRGSEGQSLSKASATADKHRVTHACEPCRHRKTKCSGERPACLHCQDFRLRCVYADGKRDRTRKELGSLVGRVEAHERLLEDLWNRVGEDDRKLIRTALDKETYSDDDDVLSILSPRRASVYHEPAGEHKVSARVGSTESLDQIDEDFNRSVAARATGFHGKNSEITWMQRLKRGSTEDSDEYALDPGIDGQNSPASKTHHLSLGNAPISESSYHCDDITVLISEQVDPYEVPPQATADKLFKSYLDTVHPEFPIISKQTFSDQYQTFSASANKTKINQSWLAILNLIFAIGAKYSNLIQAEWRGDPRDHLIYFTRARILGFNADHILGHAELQRVQITGLMTFYLMAINQINRSWVVSGIAIRHASTLGLNLRNASKDVQEASREIRYRVWWALCSIERRLAVMTGRPTSFAETDCTAPLPLPLEEDSLYSTASTSPQVIQKFRRMSSQESRQNDNSMSSPSSSSHSSKVRGSPASSMPLMSPTLQSSSQEMKQAIPPSSALAFRFSMRFSTFTNEVLNRLYRADAMDQSWAHVQGIIASLNSKLEKLQAELPPIFDFSKKQRDQKFMPQRMGLGFFYYSTSMIINRPCLCRIDRKISNESGKARDFNRETAARCVHAARDMLGLLPDEPNPVGLDKVAPWWCLVHYLMQSATVMMLEMSFRADHMPTEVEEVFNCAKKALEWLRSMADDDEAARRASVLCNDLLHKVAPKVGRNPNEASDFGSYRSQGMKSVESMQDRHIDHNEPAQYQPQYAYTTSAPFQPQIFTSYDQFLSYGNLPTTSGASFEEMFPTANEMENMNFEDPGFFQGPDQRWFPGNSA</sequence>
<dbReference type="PROSITE" id="PS00463">
    <property type="entry name" value="ZN2_CY6_FUNGAL_1"/>
    <property type="match status" value="1"/>
</dbReference>
<keyword evidence="1" id="KW-0479">Metal-binding</keyword>
<feature type="compositionally biased region" description="Polar residues" evidence="3">
    <location>
        <begin position="18"/>
        <end position="31"/>
    </location>
</feature>
<dbReference type="Pfam" id="PF00172">
    <property type="entry name" value="Zn_clus"/>
    <property type="match status" value="1"/>
</dbReference>
<gene>
    <name evidence="5" type="ORF">ABVK25_004438</name>
</gene>
<evidence type="ECO:0000313" key="6">
    <source>
        <dbReference type="Proteomes" id="UP001590951"/>
    </source>
</evidence>
<dbReference type="CDD" id="cd12148">
    <property type="entry name" value="fungal_TF_MHR"/>
    <property type="match status" value="1"/>
</dbReference>
<evidence type="ECO:0000256" key="1">
    <source>
        <dbReference type="ARBA" id="ARBA00022723"/>
    </source>
</evidence>
<keyword evidence="2" id="KW-0539">Nucleus</keyword>
<evidence type="ECO:0000256" key="2">
    <source>
        <dbReference type="ARBA" id="ARBA00023242"/>
    </source>
</evidence>
<evidence type="ECO:0000256" key="3">
    <source>
        <dbReference type="SAM" id="MobiDB-lite"/>
    </source>
</evidence>
<evidence type="ECO:0000259" key="4">
    <source>
        <dbReference type="PROSITE" id="PS50048"/>
    </source>
</evidence>
<dbReference type="EMBL" id="JBHFEH010000012">
    <property type="protein sequence ID" value="KAL2055100.1"/>
    <property type="molecule type" value="Genomic_DNA"/>
</dbReference>
<feature type="compositionally biased region" description="Polar residues" evidence="3">
    <location>
        <begin position="551"/>
        <end position="560"/>
    </location>
</feature>
<feature type="compositionally biased region" description="Polar residues" evidence="3">
    <location>
        <begin position="514"/>
        <end position="524"/>
    </location>
</feature>
<dbReference type="InterPro" id="IPR007219">
    <property type="entry name" value="XnlR_reg_dom"/>
</dbReference>